<evidence type="ECO:0000256" key="2">
    <source>
        <dbReference type="ARBA" id="ARBA00010790"/>
    </source>
</evidence>
<comment type="similarity">
    <text evidence="2">Belongs to the GMC oxidoreductase family.</text>
</comment>
<evidence type="ECO:0000256" key="3">
    <source>
        <dbReference type="ARBA" id="ARBA00022630"/>
    </source>
</evidence>
<dbReference type="InterPro" id="IPR051473">
    <property type="entry name" value="P2Ox-like"/>
</dbReference>
<comment type="cofactor">
    <cofactor evidence="1">
        <name>FAD</name>
        <dbReference type="ChEBI" id="CHEBI:57692"/>
    </cofactor>
</comment>
<keyword evidence="3" id="KW-0285">Flavoprotein</keyword>
<accession>A0ABY5SY42</accession>
<gene>
    <name evidence="7" type="ORF">L1F33_12710</name>
</gene>
<evidence type="ECO:0000313" key="8">
    <source>
        <dbReference type="Proteomes" id="UP001065265"/>
    </source>
</evidence>
<name>A0ABY5SY42_9SPHN</name>
<keyword evidence="4" id="KW-0274">FAD</keyword>
<keyword evidence="8" id="KW-1185">Reference proteome</keyword>
<keyword evidence="5" id="KW-0560">Oxidoreductase</keyword>
<reference evidence="7" key="1">
    <citation type="submission" date="2022-02" db="EMBL/GenBank/DDBJ databases">
        <title>Qipengyuania spongiae sp. nov., isolated from marine sponge.</title>
        <authorList>
            <person name="Li Z."/>
            <person name="Zhang M."/>
        </authorList>
    </citation>
    <scope>NUCLEOTIDE SEQUENCE</scope>
    <source>
        <strain evidence="7">PHS-Z21</strain>
    </source>
</reference>
<dbReference type="InterPro" id="IPR036188">
    <property type="entry name" value="FAD/NAD-bd_sf"/>
</dbReference>
<organism evidence="7 8">
    <name type="scientific">Qipengyuania spongiae</name>
    <dbReference type="NCBI Taxonomy" id="2909673"/>
    <lineage>
        <taxon>Bacteria</taxon>
        <taxon>Pseudomonadati</taxon>
        <taxon>Pseudomonadota</taxon>
        <taxon>Alphaproteobacteria</taxon>
        <taxon>Sphingomonadales</taxon>
        <taxon>Erythrobacteraceae</taxon>
        <taxon>Qipengyuania</taxon>
    </lineage>
</organism>
<dbReference type="InterPro" id="IPR007867">
    <property type="entry name" value="GMC_OxRtase_C"/>
</dbReference>
<sequence>MNCNAAHEIDADVLETGTVIVGAGAAGLTLADALPGDLMVVECGGPEVDPRIQTTHWSHVSGEKINPDAVRVHAIGGATTRWTGRCIELDDFDFEDRPWIAQAGWPIGKGDLAPFYDRAWASLGFTLCDGMRLPGPTVAPVEPCGMPAMRECSWWFSGRKANRRQNFANRYRDIFTHPLRRLLYAANAVDFEVDGTRIVGVNIVDRGGRRKLIRAQNVVIAAGCLDNIKLLLLHNRRVPGVLGPVEGWLGRGFMQHLRVSCGPLVQDPVEFQALQRRFNIFFGPGRGRHEIGLAVDPGFARAERLGNASVFFEYASGRSRFAPSRAASALPRMLGRQVVLPQGRASLFADVEQEVCHDSRVTLHDSLGPSGIPRADVHWKIAANDYRTAEAVIARTRTLLDTLGYGQLPALSGVSPTRIEPALITDSNHPLGGTRMSADPEQGVVNANCRVHGTDNLFVVGGSVFSTGGHGNPTLTIVALAHRLAEHLKARAPVASAAAGASGSTDKPLFK</sequence>
<evidence type="ECO:0000259" key="6">
    <source>
        <dbReference type="Pfam" id="PF05199"/>
    </source>
</evidence>
<dbReference type="Proteomes" id="UP001065265">
    <property type="component" value="Chromosome"/>
</dbReference>
<evidence type="ECO:0000256" key="1">
    <source>
        <dbReference type="ARBA" id="ARBA00001974"/>
    </source>
</evidence>
<dbReference type="EMBL" id="CP092471">
    <property type="protein sequence ID" value="UVI39080.1"/>
    <property type="molecule type" value="Genomic_DNA"/>
</dbReference>
<evidence type="ECO:0000256" key="4">
    <source>
        <dbReference type="ARBA" id="ARBA00022827"/>
    </source>
</evidence>
<feature type="domain" description="Glucose-methanol-choline oxidoreductase C-terminal" evidence="6">
    <location>
        <begin position="358"/>
        <end position="481"/>
    </location>
</feature>
<dbReference type="PANTHER" id="PTHR42784:SF1">
    <property type="entry name" value="PYRANOSE 2-OXIDASE"/>
    <property type="match status" value="1"/>
</dbReference>
<evidence type="ECO:0000256" key="5">
    <source>
        <dbReference type="ARBA" id="ARBA00023002"/>
    </source>
</evidence>
<proteinExistence type="inferred from homology"/>
<dbReference type="Pfam" id="PF05199">
    <property type="entry name" value="GMC_oxred_C"/>
    <property type="match status" value="1"/>
</dbReference>
<dbReference type="Gene3D" id="3.50.50.60">
    <property type="entry name" value="FAD/NAD(P)-binding domain"/>
    <property type="match status" value="2"/>
</dbReference>
<dbReference type="SUPFAM" id="SSF51905">
    <property type="entry name" value="FAD/NAD(P)-binding domain"/>
    <property type="match status" value="1"/>
</dbReference>
<dbReference type="PANTHER" id="PTHR42784">
    <property type="entry name" value="PYRANOSE 2-OXIDASE"/>
    <property type="match status" value="1"/>
</dbReference>
<protein>
    <submittedName>
        <fullName evidence="7">GMC oxidoreductase</fullName>
    </submittedName>
</protein>
<evidence type="ECO:0000313" key="7">
    <source>
        <dbReference type="EMBL" id="UVI39080.1"/>
    </source>
</evidence>
<dbReference type="RefSeq" id="WP_265558261.1">
    <property type="nucleotide sequence ID" value="NZ_CP092471.1"/>
</dbReference>